<dbReference type="AlphaFoldDB" id="A0A1Y6BWH1"/>
<dbReference type="CDD" id="cd04317">
    <property type="entry name" value="EcAspRS_like_N"/>
    <property type="match status" value="1"/>
</dbReference>
<dbReference type="InterPro" id="IPR004524">
    <property type="entry name" value="Asp-tRNA-ligase_1"/>
</dbReference>
<comment type="catalytic activity">
    <reaction evidence="7">
        <text>tRNA(Asp) + L-aspartate + ATP = L-aspartyl-tRNA(Asp) + AMP + diphosphate</text>
        <dbReference type="Rhea" id="RHEA:19649"/>
        <dbReference type="Rhea" id="RHEA-COMP:9660"/>
        <dbReference type="Rhea" id="RHEA-COMP:9678"/>
        <dbReference type="ChEBI" id="CHEBI:29991"/>
        <dbReference type="ChEBI" id="CHEBI:30616"/>
        <dbReference type="ChEBI" id="CHEBI:33019"/>
        <dbReference type="ChEBI" id="CHEBI:78442"/>
        <dbReference type="ChEBI" id="CHEBI:78516"/>
        <dbReference type="ChEBI" id="CHEBI:456215"/>
        <dbReference type="EC" id="6.1.1.12"/>
    </reaction>
</comment>
<evidence type="ECO:0000313" key="9">
    <source>
        <dbReference type="EMBL" id="SMF28807.1"/>
    </source>
</evidence>
<dbReference type="GO" id="GO:0005524">
    <property type="term" value="F:ATP binding"/>
    <property type="evidence" value="ECO:0007669"/>
    <property type="project" value="UniProtKB-UniRule"/>
</dbReference>
<proteinExistence type="inferred from homology"/>
<organism evidence="9 10">
    <name type="scientific">Pseudobacteriovorax antillogorgiicola</name>
    <dbReference type="NCBI Taxonomy" id="1513793"/>
    <lineage>
        <taxon>Bacteria</taxon>
        <taxon>Pseudomonadati</taxon>
        <taxon>Bdellovibrionota</taxon>
        <taxon>Oligoflexia</taxon>
        <taxon>Oligoflexales</taxon>
        <taxon>Pseudobacteriovoracaceae</taxon>
        <taxon>Pseudobacteriovorax</taxon>
    </lineage>
</organism>
<feature type="region of interest" description="Aspartate" evidence="7">
    <location>
        <begin position="200"/>
        <end position="203"/>
    </location>
</feature>
<dbReference type="EC" id="6.1.1.12" evidence="7"/>
<accession>A0A1Y6BWH1</accession>
<evidence type="ECO:0000259" key="8">
    <source>
        <dbReference type="PROSITE" id="PS50862"/>
    </source>
</evidence>
<keyword evidence="7" id="KW-0963">Cytoplasm</keyword>
<dbReference type="InterPro" id="IPR006195">
    <property type="entry name" value="aa-tRNA-synth_II"/>
</dbReference>
<dbReference type="SUPFAM" id="SSF55261">
    <property type="entry name" value="GAD domain-like"/>
    <property type="match status" value="1"/>
</dbReference>
<dbReference type="PANTHER" id="PTHR22594">
    <property type="entry name" value="ASPARTYL/LYSYL-TRNA SYNTHETASE"/>
    <property type="match status" value="1"/>
</dbReference>
<dbReference type="InterPro" id="IPR004115">
    <property type="entry name" value="GAD-like_sf"/>
</dbReference>
<dbReference type="NCBIfam" id="TIGR00459">
    <property type="entry name" value="aspS_bact"/>
    <property type="match status" value="1"/>
</dbReference>
<dbReference type="InterPro" id="IPR029351">
    <property type="entry name" value="GAD_dom"/>
</dbReference>
<dbReference type="CDD" id="cd00777">
    <property type="entry name" value="AspRS_core"/>
    <property type="match status" value="1"/>
</dbReference>
<dbReference type="InterPro" id="IPR047089">
    <property type="entry name" value="Asp-tRNA-ligase_1_N"/>
</dbReference>
<feature type="binding site" evidence="7">
    <location>
        <position position="445"/>
    </location>
    <ligand>
        <name>L-aspartate</name>
        <dbReference type="ChEBI" id="CHEBI:29991"/>
    </ligand>
</feature>
<keyword evidence="2 7" id="KW-0436">Ligase</keyword>
<dbReference type="Gene3D" id="2.40.50.140">
    <property type="entry name" value="Nucleic acid-binding proteins"/>
    <property type="match status" value="1"/>
</dbReference>
<feature type="binding site" evidence="7">
    <location>
        <begin position="222"/>
        <end position="224"/>
    </location>
    <ligand>
        <name>ATP</name>
        <dbReference type="ChEBI" id="CHEBI:30616"/>
    </ligand>
</feature>
<evidence type="ECO:0000256" key="5">
    <source>
        <dbReference type="ARBA" id="ARBA00022917"/>
    </source>
</evidence>
<dbReference type="Pfam" id="PF00152">
    <property type="entry name" value="tRNA-synt_2"/>
    <property type="match status" value="1"/>
</dbReference>
<keyword evidence="4 7" id="KW-0067">ATP-binding</keyword>
<dbReference type="Pfam" id="PF02938">
    <property type="entry name" value="GAD"/>
    <property type="match status" value="1"/>
</dbReference>
<dbReference type="NCBIfam" id="NF001750">
    <property type="entry name" value="PRK00476.1"/>
    <property type="match status" value="1"/>
</dbReference>
<keyword evidence="10" id="KW-1185">Reference proteome</keyword>
<dbReference type="GO" id="GO:0006422">
    <property type="term" value="P:aspartyl-tRNA aminoacylation"/>
    <property type="evidence" value="ECO:0007669"/>
    <property type="project" value="UniProtKB-UniRule"/>
</dbReference>
<evidence type="ECO:0000256" key="2">
    <source>
        <dbReference type="ARBA" id="ARBA00022598"/>
    </source>
</evidence>
<evidence type="ECO:0000256" key="4">
    <source>
        <dbReference type="ARBA" id="ARBA00022840"/>
    </source>
</evidence>
<dbReference type="HAMAP" id="MF_00044">
    <property type="entry name" value="Asp_tRNA_synth_type1"/>
    <property type="match status" value="1"/>
</dbReference>
<feature type="binding site" evidence="7">
    <location>
        <position position="486"/>
    </location>
    <ligand>
        <name>L-aspartate</name>
        <dbReference type="ChEBI" id="CHEBI:29991"/>
    </ligand>
</feature>
<dbReference type="SUPFAM" id="SSF50249">
    <property type="entry name" value="Nucleic acid-binding proteins"/>
    <property type="match status" value="1"/>
</dbReference>
<comment type="caution">
    <text evidence="7">Lacks conserved residue(s) required for the propagation of feature annotation.</text>
</comment>
<dbReference type="SUPFAM" id="SSF55681">
    <property type="entry name" value="Class II aaRS and biotin synthetases"/>
    <property type="match status" value="1"/>
</dbReference>
<dbReference type="OrthoDB" id="5287385at2"/>
<dbReference type="InterPro" id="IPR002312">
    <property type="entry name" value="Asp/Asn-tRNA-synth_IIb"/>
</dbReference>
<dbReference type="InterPro" id="IPR004365">
    <property type="entry name" value="NA-bd_OB_tRNA"/>
</dbReference>
<dbReference type="RefSeq" id="WP_132319432.1">
    <property type="nucleotide sequence ID" value="NZ_FWZT01000009.1"/>
</dbReference>
<sequence length="584" mass="66133">MLRTHTAGQLTEQDVNKTVTLAGWVDRVRDLGQLFFLNLRDRYGLTQCVYESSDSNDSTMSSLKSLANEYCVQVTGAVRKRNAKDINSELSTGAVEIVIETVKVLNTSEVLPVQVRDDINVSDDLRLKYRYLDLRRSRMQKNMQTRHKTLQAARDALCEMGFLEIETPLLIRSTPEGARDFVVPSRLHPGKFYALPQSPQLYKQMLMISGMDRYFQFAPAFRDEDLRADRVPVHTQIDMEMSFVDQEDVHHAVETMMKRIFKDVKGVELEDKFLAMPYAEAMERFGNDKPDMRFAMELKTITEQAKQTDFKVFAEAESVRCIVIEEGSQVSRKDIDTTLLDKAKIYGAKGLAWTRVKDGELSGGVGKFLAPLKDTLMSLDDVKEGTLILFVADSYKVACAALSAVRLELGKKLDLIDHSEYKFLWVNDFPLFEQDDESGKWIAMHHLFTHPKDEDMQYLDSDPSKVRGKLYDLVLNGVELLSGSIRINTPELQQKVLDIVEMPREESEGKFGFLMNAFKYGAPPHGGSAVGFDRLVALLCGEDSIREVIAYPCNNQGIFPLDGSPAEASPDQLEELQIKFKKPD</sequence>
<keyword evidence="5 7" id="KW-0648">Protein biosynthesis</keyword>
<dbReference type="STRING" id="1513793.SAMN06296036_10950"/>
<feature type="binding site" evidence="7">
    <location>
        <position position="176"/>
    </location>
    <ligand>
        <name>L-aspartate</name>
        <dbReference type="ChEBI" id="CHEBI:29991"/>
    </ligand>
</feature>
<comment type="subcellular location">
    <subcellularLocation>
        <location evidence="7">Cytoplasm</location>
    </subcellularLocation>
</comment>
<protein>
    <recommendedName>
        <fullName evidence="7">Aspartate--tRNA ligase</fullName>
        <ecNumber evidence="7">6.1.1.12</ecNumber>
    </recommendedName>
    <alternativeName>
        <fullName evidence="7">Aspartyl-tRNA synthetase</fullName>
        <shortName evidence="7">AspRS</shortName>
    </alternativeName>
</protein>
<comment type="function">
    <text evidence="7">Catalyzes the attachment of L-aspartate to tRNA(Asp) in a two-step reaction: L-aspartate is first activated by ATP to form Asp-AMP and then transferred to the acceptor end of tRNA(Asp).</text>
</comment>
<dbReference type="Gene3D" id="3.30.1360.30">
    <property type="entry name" value="GAD-like domain"/>
    <property type="match status" value="1"/>
</dbReference>
<keyword evidence="3 7" id="KW-0547">Nucleotide-binding</keyword>
<dbReference type="PRINTS" id="PR01042">
    <property type="entry name" value="TRNASYNTHASP"/>
</dbReference>
<evidence type="ECO:0000313" key="10">
    <source>
        <dbReference type="Proteomes" id="UP000192907"/>
    </source>
</evidence>
<dbReference type="Gene3D" id="3.30.930.10">
    <property type="entry name" value="Bira Bifunctional Protein, Domain 2"/>
    <property type="match status" value="1"/>
</dbReference>
<dbReference type="EMBL" id="FWZT01000009">
    <property type="protein sequence ID" value="SMF28807.1"/>
    <property type="molecule type" value="Genomic_DNA"/>
</dbReference>
<keyword evidence="6 7" id="KW-0030">Aminoacyl-tRNA synthetase</keyword>
<feature type="binding site" evidence="7">
    <location>
        <begin position="531"/>
        <end position="534"/>
    </location>
    <ligand>
        <name>ATP</name>
        <dbReference type="ChEBI" id="CHEBI:30616"/>
    </ligand>
</feature>
<feature type="binding site" evidence="7">
    <location>
        <position position="222"/>
    </location>
    <ligand>
        <name>L-aspartate</name>
        <dbReference type="ChEBI" id="CHEBI:29991"/>
    </ligand>
</feature>
<dbReference type="GO" id="GO:0005737">
    <property type="term" value="C:cytoplasm"/>
    <property type="evidence" value="ECO:0007669"/>
    <property type="project" value="UniProtKB-SubCell"/>
</dbReference>
<dbReference type="InterPro" id="IPR047090">
    <property type="entry name" value="AspRS_core"/>
</dbReference>
<name>A0A1Y6BWH1_9BACT</name>
<dbReference type="PANTHER" id="PTHR22594:SF5">
    <property type="entry name" value="ASPARTATE--TRNA LIGASE, MITOCHONDRIAL"/>
    <property type="match status" value="1"/>
</dbReference>
<reference evidence="10" key="1">
    <citation type="submission" date="2017-04" db="EMBL/GenBank/DDBJ databases">
        <authorList>
            <person name="Varghese N."/>
            <person name="Submissions S."/>
        </authorList>
    </citation>
    <scope>NUCLEOTIDE SEQUENCE [LARGE SCALE GENOMIC DNA]</scope>
    <source>
        <strain evidence="10">RKEM611</strain>
    </source>
</reference>
<feature type="domain" description="Aminoacyl-transfer RNA synthetases class-II family profile" evidence="8">
    <location>
        <begin position="151"/>
        <end position="560"/>
    </location>
</feature>
<dbReference type="GO" id="GO:0003676">
    <property type="term" value="F:nucleic acid binding"/>
    <property type="evidence" value="ECO:0007669"/>
    <property type="project" value="InterPro"/>
</dbReference>
<dbReference type="InterPro" id="IPR045864">
    <property type="entry name" value="aa-tRNA-synth_II/BPL/LPL"/>
</dbReference>
<comment type="similarity">
    <text evidence="1 7">Belongs to the class-II aminoacyl-tRNA synthetase family. Type 1 subfamily.</text>
</comment>
<dbReference type="GO" id="GO:0004815">
    <property type="term" value="F:aspartate-tRNA ligase activity"/>
    <property type="evidence" value="ECO:0007669"/>
    <property type="project" value="UniProtKB-UniRule"/>
</dbReference>
<dbReference type="InterPro" id="IPR012340">
    <property type="entry name" value="NA-bd_OB-fold"/>
</dbReference>
<comment type="subunit">
    <text evidence="7">Homodimer.</text>
</comment>
<evidence type="ECO:0000256" key="7">
    <source>
        <dbReference type="HAMAP-Rule" id="MF_00044"/>
    </source>
</evidence>
<dbReference type="Proteomes" id="UP000192907">
    <property type="component" value="Unassembled WGS sequence"/>
</dbReference>
<dbReference type="InterPro" id="IPR004364">
    <property type="entry name" value="Aa-tRNA-synt_II"/>
</dbReference>
<feature type="binding site" evidence="7">
    <location>
        <position position="479"/>
    </location>
    <ligand>
        <name>ATP</name>
        <dbReference type="ChEBI" id="CHEBI:30616"/>
    </ligand>
</feature>
<dbReference type="PROSITE" id="PS50862">
    <property type="entry name" value="AA_TRNA_LIGASE_II"/>
    <property type="match status" value="1"/>
</dbReference>
<evidence type="ECO:0000256" key="3">
    <source>
        <dbReference type="ARBA" id="ARBA00022741"/>
    </source>
</evidence>
<evidence type="ECO:0000256" key="6">
    <source>
        <dbReference type="ARBA" id="ARBA00023146"/>
    </source>
</evidence>
<evidence type="ECO:0000256" key="1">
    <source>
        <dbReference type="ARBA" id="ARBA00006303"/>
    </source>
</evidence>
<dbReference type="Pfam" id="PF01336">
    <property type="entry name" value="tRNA_anti-codon"/>
    <property type="match status" value="1"/>
</dbReference>
<gene>
    <name evidence="7" type="primary">aspS</name>
    <name evidence="9" type="ORF">SAMN06296036_10950</name>
</gene>